<dbReference type="InterPro" id="IPR000300">
    <property type="entry name" value="IPPc"/>
</dbReference>
<feature type="domain" description="Inositol polyphosphate-related phosphatase" evidence="3">
    <location>
        <begin position="3"/>
        <end position="77"/>
    </location>
</feature>
<dbReference type="GO" id="GO:0034485">
    <property type="term" value="F:phosphatidylinositol-3,4,5-trisphosphate 5-phosphatase activity"/>
    <property type="evidence" value="ECO:0007669"/>
    <property type="project" value="TreeGrafter"/>
</dbReference>
<dbReference type="GO" id="GO:0004439">
    <property type="term" value="F:phosphatidylinositol-4,5-bisphosphate 5-phosphatase activity"/>
    <property type="evidence" value="ECO:0007669"/>
    <property type="project" value="TreeGrafter"/>
</dbReference>
<dbReference type="PANTHER" id="PTHR45666">
    <property type="entry name" value="TYPE IV INOSITOL POLYPHOSPHATE 5-PHOSPHATASE 9"/>
    <property type="match status" value="1"/>
</dbReference>
<dbReference type="GO" id="GO:0004527">
    <property type="term" value="F:exonuclease activity"/>
    <property type="evidence" value="ECO:0007669"/>
    <property type="project" value="UniProtKB-KW"/>
</dbReference>
<dbReference type="Proteomes" id="UP001055439">
    <property type="component" value="Chromosome 7"/>
</dbReference>
<keyword evidence="2" id="KW-0378">Hydrolase</keyword>
<feature type="non-terminal residue" evidence="4">
    <location>
        <position position="1"/>
    </location>
</feature>
<sequence length="122" mass="14029">SERAKGFDRWKEGKIIFAATYKYWHDFDAYSGEMTKSKRKRRTPAWCDRILWYGNGIGQLQYIRGESRFSDHGPVCAVFEARVYTESATPVWVQGSPWMRSCLKGTASMGPNQKAFVQCNST</sequence>
<reference evidence="4" key="1">
    <citation type="submission" date="2022-05" db="EMBL/GenBank/DDBJ databases">
        <title>The Musa troglodytarum L. genome provides insights into the mechanism of non-climacteric behaviour and enrichment of carotenoids.</title>
        <authorList>
            <person name="Wang J."/>
        </authorList>
    </citation>
    <scope>NUCLEOTIDE SEQUENCE</scope>
    <source>
        <tissue evidence="4">Leaf</tissue>
    </source>
</reference>
<dbReference type="GO" id="GO:0046856">
    <property type="term" value="P:phosphatidylinositol dephosphorylation"/>
    <property type="evidence" value="ECO:0007669"/>
    <property type="project" value="InterPro"/>
</dbReference>
<accession>A0A9E7GTX0</accession>
<dbReference type="Gene3D" id="3.60.10.10">
    <property type="entry name" value="Endonuclease/exonuclease/phosphatase"/>
    <property type="match status" value="1"/>
</dbReference>
<organism evidence="4 5">
    <name type="scientific">Musa troglodytarum</name>
    <name type="common">fe'i banana</name>
    <dbReference type="NCBI Taxonomy" id="320322"/>
    <lineage>
        <taxon>Eukaryota</taxon>
        <taxon>Viridiplantae</taxon>
        <taxon>Streptophyta</taxon>
        <taxon>Embryophyta</taxon>
        <taxon>Tracheophyta</taxon>
        <taxon>Spermatophyta</taxon>
        <taxon>Magnoliopsida</taxon>
        <taxon>Liliopsida</taxon>
        <taxon>Zingiberales</taxon>
        <taxon>Musaceae</taxon>
        <taxon>Musa</taxon>
    </lineage>
</organism>
<gene>
    <name evidence="4" type="ORF">MUK42_12002</name>
</gene>
<name>A0A9E7GTX0_9LILI</name>
<keyword evidence="5" id="KW-1185">Reference proteome</keyword>
<dbReference type="OrthoDB" id="62798at2759"/>
<dbReference type="Pfam" id="PF22669">
    <property type="entry name" value="Exo_endo_phos2"/>
    <property type="match status" value="1"/>
</dbReference>
<evidence type="ECO:0000259" key="3">
    <source>
        <dbReference type="Pfam" id="PF22669"/>
    </source>
</evidence>
<evidence type="ECO:0000313" key="4">
    <source>
        <dbReference type="EMBL" id="URE17238.1"/>
    </source>
</evidence>
<dbReference type="InterPro" id="IPR045849">
    <property type="entry name" value="IP5P_plant"/>
</dbReference>
<comment type="similarity">
    <text evidence="1">Belongs to the inositol polyphosphate 5-phosphatase family.</text>
</comment>
<keyword evidence="4" id="KW-0255">Endonuclease</keyword>
<dbReference type="GO" id="GO:0004445">
    <property type="term" value="F:inositol-polyphosphate 5-phosphatase activity"/>
    <property type="evidence" value="ECO:0007669"/>
    <property type="project" value="InterPro"/>
</dbReference>
<keyword evidence="4" id="KW-0540">Nuclease</keyword>
<evidence type="ECO:0000256" key="1">
    <source>
        <dbReference type="ARBA" id="ARBA00010768"/>
    </source>
</evidence>
<evidence type="ECO:0000256" key="2">
    <source>
        <dbReference type="ARBA" id="ARBA00022801"/>
    </source>
</evidence>
<keyword evidence="4" id="KW-0269">Exonuclease</keyword>
<dbReference type="InterPro" id="IPR036691">
    <property type="entry name" value="Endo/exonu/phosph_ase_sf"/>
</dbReference>
<dbReference type="EMBL" id="CP097509">
    <property type="protein sequence ID" value="URE17238.1"/>
    <property type="molecule type" value="Genomic_DNA"/>
</dbReference>
<dbReference type="AlphaFoldDB" id="A0A9E7GTX0"/>
<dbReference type="SUPFAM" id="SSF56219">
    <property type="entry name" value="DNase I-like"/>
    <property type="match status" value="1"/>
</dbReference>
<evidence type="ECO:0000313" key="5">
    <source>
        <dbReference type="Proteomes" id="UP001055439"/>
    </source>
</evidence>
<dbReference type="PANTHER" id="PTHR45666:SF3">
    <property type="entry name" value="TYPE I INOSITOL POLYPHOSPHATE 5-PHOSPHATASE 5"/>
    <property type="match status" value="1"/>
</dbReference>
<proteinExistence type="inferred from homology"/>
<dbReference type="GO" id="GO:0004519">
    <property type="term" value="F:endonuclease activity"/>
    <property type="evidence" value="ECO:0007669"/>
    <property type="project" value="UniProtKB-KW"/>
</dbReference>
<protein>
    <submittedName>
        <fullName evidence="4">Endonuclease exonuclease phosphatase family domain containing protein</fullName>
    </submittedName>
</protein>